<dbReference type="EMBL" id="CAXLJM020000012">
    <property type="protein sequence ID" value="CAL8076941.1"/>
    <property type="molecule type" value="Genomic_DNA"/>
</dbReference>
<evidence type="ECO:0000256" key="4">
    <source>
        <dbReference type="ARBA" id="ARBA00022771"/>
    </source>
</evidence>
<evidence type="ECO:0000256" key="5">
    <source>
        <dbReference type="ARBA" id="ARBA00022833"/>
    </source>
</evidence>
<dbReference type="Pfam" id="PF00096">
    <property type="entry name" value="zf-C2H2"/>
    <property type="match status" value="6"/>
</dbReference>
<feature type="domain" description="C2H2-type" evidence="10">
    <location>
        <begin position="40"/>
        <end position="68"/>
    </location>
</feature>
<dbReference type="InterPro" id="IPR036236">
    <property type="entry name" value="Znf_C2H2_sf"/>
</dbReference>
<keyword evidence="6" id="KW-0238">DNA-binding</keyword>
<dbReference type="SUPFAM" id="SSF57667">
    <property type="entry name" value="beta-beta-alpha zinc fingers"/>
    <property type="match status" value="6"/>
</dbReference>
<evidence type="ECO:0000256" key="3">
    <source>
        <dbReference type="ARBA" id="ARBA00022737"/>
    </source>
</evidence>
<feature type="domain" description="C2H2-type" evidence="10">
    <location>
        <begin position="265"/>
        <end position="292"/>
    </location>
</feature>
<evidence type="ECO:0000256" key="1">
    <source>
        <dbReference type="ARBA" id="ARBA00004123"/>
    </source>
</evidence>
<dbReference type="InterPro" id="IPR050331">
    <property type="entry name" value="Zinc_finger"/>
</dbReference>
<keyword evidence="12" id="KW-1185">Reference proteome</keyword>
<organism evidence="11 12">
    <name type="scientific">Orchesella dallaii</name>
    <dbReference type="NCBI Taxonomy" id="48710"/>
    <lineage>
        <taxon>Eukaryota</taxon>
        <taxon>Metazoa</taxon>
        <taxon>Ecdysozoa</taxon>
        <taxon>Arthropoda</taxon>
        <taxon>Hexapoda</taxon>
        <taxon>Collembola</taxon>
        <taxon>Entomobryomorpha</taxon>
        <taxon>Entomobryoidea</taxon>
        <taxon>Orchesellidae</taxon>
        <taxon>Orchesellinae</taxon>
        <taxon>Orchesella</taxon>
    </lineage>
</organism>
<dbReference type="Gene3D" id="3.30.160.60">
    <property type="entry name" value="Classic Zinc Finger"/>
    <property type="match status" value="9"/>
</dbReference>
<dbReference type="PROSITE" id="PS50157">
    <property type="entry name" value="ZINC_FINGER_C2H2_2"/>
    <property type="match status" value="11"/>
</dbReference>
<comment type="subcellular location">
    <subcellularLocation>
        <location evidence="1">Nucleus</location>
    </subcellularLocation>
</comment>
<evidence type="ECO:0000259" key="10">
    <source>
        <dbReference type="PROSITE" id="PS50157"/>
    </source>
</evidence>
<name>A0ABP1PTK4_9HEXA</name>
<dbReference type="PANTHER" id="PTHR16515:SF49">
    <property type="entry name" value="GASTRULA ZINC FINGER PROTEIN XLCGF49.1-LIKE-RELATED"/>
    <property type="match status" value="1"/>
</dbReference>
<evidence type="ECO:0000256" key="9">
    <source>
        <dbReference type="SAM" id="MobiDB-lite"/>
    </source>
</evidence>
<proteinExistence type="predicted"/>
<keyword evidence="3" id="KW-0677">Repeat</keyword>
<feature type="domain" description="C2H2-type" evidence="10">
    <location>
        <begin position="128"/>
        <end position="155"/>
    </location>
</feature>
<dbReference type="PANTHER" id="PTHR16515">
    <property type="entry name" value="PR DOMAIN ZINC FINGER PROTEIN"/>
    <property type="match status" value="1"/>
</dbReference>
<keyword evidence="4 8" id="KW-0863">Zinc-finger</keyword>
<feature type="domain" description="C2H2-type" evidence="10">
    <location>
        <begin position="293"/>
        <end position="321"/>
    </location>
</feature>
<evidence type="ECO:0000313" key="12">
    <source>
        <dbReference type="Proteomes" id="UP001642540"/>
    </source>
</evidence>
<evidence type="ECO:0000313" key="11">
    <source>
        <dbReference type="EMBL" id="CAL8076941.1"/>
    </source>
</evidence>
<feature type="domain" description="C2H2-type" evidence="10">
    <location>
        <begin position="97"/>
        <end position="124"/>
    </location>
</feature>
<protein>
    <recommendedName>
        <fullName evidence="10">C2H2-type domain-containing protein</fullName>
    </recommendedName>
</protein>
<feature type="domain" description="C2H2-type" evidence="10">
    <location>
        <begin position="69"/>
        <end position="96"/>
    </location>
</feature>
<keyword evidence="5" id="KW-0862">Zinc</keyword>
<sequence length="437" mass="51096">MPRIPADIFKCTICAKAYKYKQSLIRHQNICHNISGPPVYSCTTCKKTFNHLSCLNRHVKHVHKKIKKYWCVFCQKSFCTKLHLDRHILSHIGEKHFWCNMCNYEVSRKDTLKIHQKQHKKGQTYKEFRCETCSKSFEYKSSYTRHLQTHDPSPPRPCYCTICEKHFTRLHNLERHLRAVHQKCAFCKKQFETVSCLNIHIIKHIGEKPHFCDICDKEFPTRHGLQNHKRLHTKQNLFKCTKCSKVCTKLENLQVHRLNHERKSFQCVICLKMFASNKNLELHILMHVKEKPFFCSECDKEFKEKCALNLHLKRGQCSKKNVISSEPFSSKAKTSQTEQRGGQDGEDAVDEELAQQEIANRAEVSIPNVCLPGNEESRTLPLNRASEAVPEANSVRETTKLPEVKVCEVCGEQFSGEKVDKDYANHIVTNKHYLWKR</sequence>
<dbReference type="InterPro" id="IPR013087">
    <property type="entry name" value="Znf_C2H2_type"/>
</dbReference>
<accession>A0ABP1PTK4</accession>
<gene>
    <name evidence="11" type="ORF">ODALV1_LOCUS3643</name>
</gene>
<feature type="domain" description="C2H2-type" evidence="10">
    <location>
        <begin position="9"/>
        <end position="37"/>
    </location>
</feature>
<evidence type="ECO:0000256" key="8">
    <source>
        <dbReference type="PROSITE-ProRule" id="PRU00042"/>
    </source>
</evidence>
<feature type="domain" description="C2H2-type" evidence="10">
    <location>
        <begin position="158"/>
        <end position="181"/>
    </location>
</feature>
<keyword evidence="7" id="KW-0539">Nucleus</keyword>
<feature type="domain" description="C2H2-type" evidence="10">
    <location>
        <begin position="238"/>
        <end position="265"/>
    </location>
</feature>
<feature type="compositionally biased region" description="Polar residues" evidence="9">
    <location>
        <begin position="328"/>
        <end position="340"/>
    </location>
</feature>
<dbReference type="PROSITE" id="PS00028">
    <property type="entry name" value="ZINC_FINGER_C2H2_1"/>
    <property type="match status" value="10"/>
</dbReference>
<feature type="domain" description="C2H2-type" evidence="10">
    <location>
        <begin position="182"/>
        <end position="209"/>
    </location>
</feature>
<keyword evidence="2" id="KW-0479">Metal-binding</keyword>
<feature type="region of interest" description="Disordered" evidence="9">
    <location>
        <begin position="328"/>
        <end position="349"/>
    </location>
</feature>
<evidence type="ECO:0000256" key="2">
    <source>
        <dbReference type="ARBA" id="ARBA00022723"/>
    </source>
</evidence>
<evidence type="ECO:0000256" key="7">
    <source>
        <dbReference type="ARBA" id="ARBA00023242"/>
    </source>
</evidence>
<comment type="caution">
    <text evidence="11">The sequence shown here is derived from an EMBL/GenBank/DDBJ whole genome shotgun (WGS) entry which is preliminary data.</text>
</comment>
<dbReference type="Proteomes" id="UP001642540">
    <property type="component" value="Unassembled WGS sequence"/>
</dbReference>
<feature type="domain" description="C2H2-type" evidence="10">
    <location>
        <begin position="210"/>
        <end position="237"/>
    </location>
</feature>
<reference evidence="11 12" key="1">
    <citation type="submission" date="2024-08" db="EMBL/GenBank/DDBJ databases">
        <authorList>
            <person name="Cucini C."/>
            <person name="Frati F."/>
        </authorList>
    </citation>
    <scope>NUCLEOTIDE SEQUENCE [LARGE SCALE GENOMIC DNA]</scope>
</reference>
<dbReference type="SMART" id="SM00355">
    <property type="entry name" value="ZnF_C2H2"/>
    <property type="match status" value="11"/>
</dbReference>
<evidence type="ECO:0000256" key="6">
    <source>
        <dbReference type="ARBA" id="ARBA00023125"/>
    </source>
</evidence>